<name>A0A1X0P695_9TRYP</name>
<dbReference type="RefSeq" id="XP_028886219.1">
    <property type="nucleotide sequence ID" value="XM_029022561.1"/>
</dbReference>
<dbReference type="PROSITE" id="PS50850">
    <property type="entry name" value="MFS"/>
    <property type="match status" value="1"/>
</dbReference>
<dbReference type="PANTHER" id="PTHR43184">
    <property type="entry name" value="MAJOR FACILITATOR SUPERFAMILY TRANSPORTER 16, ISOFORM B"/>
    <property type="match status" value="1"/>
</dbReference>
<feature type="transmembrane region" description="Helical" evidence="8">
    <location>
        <begin position="111"/>
        <end position="130"/>
    </location>
</feature>
<feature type="transmembrane region" description="Helical" evidence="8">
    <location>
        <begin position="137"/>
        <end position="160"/>
    </location>
</feature>
<feature type="transmembrane region" description="Helical" evidence="8">
    <location>
        <begin position="166"/>
        <end position="189"/>
    </location>
</feature>
<evidence type="ECO:0000259" key="9">
    <source>
        <dbReference type="PROSITE" id="PS50850"/>
    </source>
</evidence>
<dbReference type="GO" id="GO:0005789">
    <property type="term" value="C:endoplasmic reticulum membrane"/>
    <property type="evidence" value="ECO:0007669"/>
    <property type="project" value="TreeGrafter"/>
</dbReference>
<dbReference type="GO" id="GO:0022857">
    <property type="term" value="F:transmembrane transporter activity"/>
    <property type="evidence" value="ECO:0007669"/>
    <property type="project" value="InterPro"/>
</dbReference>
<dbReference type="InterPro" id="IPR000849">
    <property type="entry name" value="Sugar_P_transporter"/>
</dbReference>
<proteinExistence type="inferred from homology"/>
<feature type="domain" description="Major facilitator superfamily (MFS) profile" evidence="9">
    <location>
        <begin position="13"/>
        <end position="471"/>
    </location>
</feature>
<feature type="transmembrane region" description="Helical" evidence="8">
    <location>
        <begin position="372"/>
        <end position="393"/>
    </location>
</feature>
<dbReference type="STRING" id="67003.A0A1X0P695"/>
<sequence length="478" mass="52458">MIKGYTSIRFLRVFLVLWITYATYTMGRRPFSVARADIQRDTGLTAAQTSIVDTVFMLTYTVGQLGYGYIKKYLGNKEILLYGILFSSVSSLLLAFSSSLLFFSLAWALNGFAQAAGWATCLSILNYWIFPQERGRVMGWWSTNMAVGGVVGNVLPAFLIGKGFSWRLAVSIEAIVLMGVAVLIFFSLIQHPNMVRLPSVQQVEENNITAGYLQEIGSLRLNKDGEICSPMCSSALTDSEPIQRMYNDSPSSKGISTSINDYDSSLTFWQIVFIPGVKGICMSYFLHKLVRYGFMFWLPYFAVEELKYTTESAGYVSSFFDIGGVIGTIASGFCSDWLFHGKGRTRVILLFTLGMIIGTWCFGAFSHIFVESVALCAVAVSVVGFFSFAIDALMSGSFLLDFLEHAKLTGQSGAISGVVGGMGSAGSIFQGIFTVVLSSSSWSTLFYSFSLASAVASICLIQPLRYEMRGRHGTFSIV</sequence>
<feature type="transmembrane region" description="Helical" evidence="8">
    <location>
        <begin position="414"/>
        <end position="436"/>
    </location>
</feature>
<comment type="caution">
    <text evidence="10">The sequence shown here is derived from an EMBL/GenBank/DDBJ whole genome shotgun (WGS) entry which is preliminary data.</text>
</comment>
<organism evidence="10 11">
    <name type="scientific">Trypanosoma theileri</name>
    <dbReference type="NCBI Taxonomy" id="67003"/>
    <lineage>
        <taxon>Eukaryota</taxon>
        <taxon>Discoba</taxon>
        <taxon>Euglenozoa</taxon>
        <taxon>Kinetoplastea</taxon>
        <taxon>Metakinetoplastina</taxon>
        <taxon>Trypanosomatida</taxon>
        <taxon>Trypanosomatidae</taxon>
        <taxon>Trypanosoma</taxon>
    </lineage>
</organism>
<evidence type="ECO:0000256" key="1">
    <source>
        <dbReference type="ARBA" id="ARBA00004141"/>
    </source>
</evidence>
<reference evidence="10 11" key="1">
    <citation type="submission" date="2017-03" db="EMBL/GenBank/DDBJ databases">
        <title>An alternative strategy for trypanosome survival in the mammalian bloodstream revealed through genome and transcriptome analysis of the ubiquitous bovine parasite Trypanosoma (Megatrypanum) theileri.</title>
        <authorList>
            <person name="Kelly S."/>
            <person name="Ivens A."/>
            <person name="Mott A."/>
            <person name="O'Neill E."/>
            <person name="Emms D."/>
            <person name="Macleod O."/>
            <person name="Voorheis P."/>
            <person name="Matthews J."/>
            <person name="Matthews K."/>
            <person name="Carrington M."/>
        </authorList>
    </citation>
    <scope>NUCLEOTIDE SEQUENCE [LARGE SCALE GENOMIC DNA]</scope>
    <source>
        <strain evidence="10">Edinburgh</strain>
    </source>
</reference>
<dbReference type="InterPro" id="IPR020846">
    <property type="entry name" value="MFS_dom"/>
</dbReference>
<evidence type="ECO:0000256" key="2">
    <source>
        <dbReference type="ARBA" id="ARBA00009598"/>
    </source>
</evidence>
<keyword evidence="5 8" id="KW-0812">Transmembrane</keyword>
<dbReference type="Gene3D" id="1.20.1250.20">
    <property type="entry name" value="MFS general substrate transporter like domains"/>
    <property type="match status" value="2"/>
</dbReference>
<evidence type="ECO:0000313" key="10">
    <source>
        <dbReference type="EMBL" id="ORC92153.1"/>
    </source>
</evidence>
<keyword evidence="4" id="KW-0762">Sugar transport</keyword>
<dbReference type="OrthoDB" id="3639251at2759"/>
<evidence type="ECO:0000256" key="3">
    <source>
        <dbReference type="ARBA" id="ARBA00022448"/>
    </source>
</evidence>
<dbReference type="InterPro" id="IPR011701">
    <property type="entry name" value="MFS"/>
</dbReference>
<dbReference type="GeneID" id="39982341"/>
<comment type="similarity">
    <text evidence="2">Belongs to the major facilitator superfamily. Organophosphate:Pi antiporter (OPA) (TC 2.A.1.4) family.</text>
</comment>
<keyword evidence="3" id="KW-0813">Transport</keyword>
<keyword evidence="7 8" id="KW-0472">Membrane</keyword>
<dbReference type="PIRSF" id="PIRSF002808">
    <property type="entry name" value="Hexose_phosphate_transp"/>
    <property type="match status" value="1"/>
</dbReference>
<evidence type="ECO:0000256" key="6">
    <source>
        <dbReference type="ARBA" id="ARBA00022989"/>
    </source>
</evidence>
<dbReference type="SUPFAM" id="SSF103473">
    <property type="entry name" value="MFS general substrate transporter"/>
    <property type="match status" value="1"/>
</dbReference>
<dbReference type="Proteomes" id="UP000192257">
    <property type="component" value="Unassembled WGS sequence"/>
</dbReference>
<feature type="transmembrane region" description="Helical" evidence="8">
    <location>
        <begin position="7"/>
        <end position="26"/>
    </location>
</feature>
<dbReference type="Pfam" id="PF07690">
    <property type="entry name" value="MFS_1"/>
    <property type="match status" value="1"/>
</dbReference>
<comment type="subcellular location">
    <subcellularLocation>
        <location evidence="1">Membrane</location>
        <topology evidence="1">Multi-pass membrane protein</topology>
    </subcellularLocation>
</comment>
<evidence type="ECO:0000256" key="7">
    <source>
        <dbReference type="ARBA" id="ARBA00023136"/>
    </source>
</evidence>
<evidence type="ECO:0000256" key="5">
    <source>
        <dbReference type="ARBA" id="ARBA00022692"/>
    </source>
</evidence>
<protein>
    <recommendedName>
        <fullName evidence="9">Major facilitator superfamily (MFS) profile domain-containing protein</fullName>
    </recommendedName>
</protein>
<feature type="transmembrane region" description="Helical" evidence="8">
    <location>
        <begin position="315"/>
        <end position="335"/>
    </location>
</feature>
<dbReference type="PANTHER" id="PTHR43184:SF12">
    <property type="entry name" value="SUGAR PHOSPHATE EXCHANGER 3"/>
    <property type="match status" value="1"/>
</dbReference>
<feature type="transmembrane region" description="Helical" evidence="8">
    <location>
        <begin position="442"/>
        <end position="461"/>
    </location>
</feature>
<evidence type="ECO:0000256" key="8">
    <source>
        <dbReference type="SAM" id="Phobius"/>
    </source>
</evidence>
<keyword evidence="6 8" id="KW-1133">Transmembrane helix</keyword>
<accession>A0A1X0P695</accession>
<evidence type="ECO:0000313" key="11">
    <source>
        <dbReference type="Proteomes" id="UP000192257"/>
    </source>
</evidence>
<dbReference type="AlphaFoldDB" id="A0A1X0P695"/>
<dbReference type="EMBL" id="NBCO01000004">
    <property type="protein sequence ID" value="ORC92153.1"/>
    <property type="molecule type" value="Genomic_DNA"/>
</dbReference>
<dbReference type="InterPro" id="IPR036259">
    <property type="entry name" value="MFS_trans_sf"/>
</dbReference>
<gene>
    <name evidence="10" type="ORF">TM35_000043670</name>
</gene>
<evidence type="ECO:0000256" key="4">
    <source>
        <dbReference type="ARBA" id="ARBA00022597"/>
    </source>
</evidence>
<feature type="transmembrane region" description="Helical" evidence="8">
    <location>
        <begin position="347"/>
        <end position="366"/>
    </location>
</feature>
<feature type="transmembrane region" description="Helical" evidence="8">
    <location>
        <begin position="79"/>
        <end position="105"/>
    </location>
</feature>
<dbReference type="VEuPathDB" id="TriTrypDB:TM35_000043670"/>
<feature type="transmembrane region" description="Helical" evidence="8">
    <location>
        <begin position="46"/>
        <end position="67"/>
    </location>
</feature>
<keyword evidence="11" id="KW-1185">Reference proteome</keyword>